<dbReference type="Proteomes" id="UP000595466">
    <property type="component" value="Chromosome"/>
</dbReference>
<gene>
    <name evidence="5" type="ORF">JH395_06975</name>
    <name evidence="2" type="ORF">Lp19_3346</name>
    <name evidence="4" type="ORF">LPJSA22_01838</name>
    <name evidence="3" type="ORF">NAB2_1589</name>
    <name evidence="1" type="ORF">Nizo2260_2342</name>
</gene>
<dbReference type="EMBL" id="MCOL01000001">
    <property type="protein sequence ID" value="ODO61859.1"/>
    <property type="molecule type" value="Genomic_DNA"/>
</dbReference>
<dbReference type="GeneID" id="77218320"/>
<dbReference type="KEGG" id="lpb:SH83_08195"/>
<dbReference type="InterPro" id="IPR019004">
    <property type="entry name" value="YqeY/Aim41"/>
</dbReference>
<dbReference type="InterPro" id="IPR042184">
    <property type="entry name" value="YqeY/Aim41_N"/>
</dbReference>
<evidence type="ECO:0000313" key="6">
    <source>
        <dbReference type="Proteomes" id="UP000076872"/>
    </source>
</evidence>
<dbReference type="RefSeq" id="WP_003640683.1">
    <property type="nucleotide sequence ID" value="NZ_AP018405.1"/>
</dbReference>
<dbReference type="PANTHER" id="PTHR28055">
    <property type="entry name" value="ALTERED INHERITANCE OF MITOCHONDRIA PROTEIN 41, MITOCHONDRIAL"/>
    <property type="match status" value="1"/>
</dbReference>
<dbReference type="Proteomes" id="UP000094892">
    <property type="component" value="Unassembled WGS sequence"/>
</dbReference>
<dbReference type="Proteomes" id="UP000076872">
    <property type="component" value="Unassembled WGS sequence"/>
</dbReference>
<dbReference type="Gene3D" id="1.10.10.410">
    <property type="match status" value="1"/>
</dbReference>
<reference evidence="5 10" key="3">
    <citation type="submission" date="2020-12" db="EMBL/GenBank/DDBJ databases">
        <title>Whole genome sequencing of Lactobacillus plantarum PC518.</title>
        <authorList>
            <person name="Guo Q."/>
        </authorList>
    </citation>
    <scope>NUCLEOTIDE SEQUENCE [LARGE SCALE GENOMIC DNA]</scope>
    <source>
        <strain evidence="5 10">PC518</strain>
    </source>
</reference>
<dbReference type="Gene3D" id="1.10.1510.10">
    <property type="entry name" value="Uncharacterised protein YqeY/AIM41 PF09424, N-terminal domain"/>
    <property type="match status" value="1"/>
</dbReference>
<dbReference type="InterPro" id="IPR003789">
    <property type="entry name" value="Asn/Gln_tRNA_amidoTrase-B-like"/>
</dbReference>
<dbReference type="OMA" id="AMGAVMK"/>
<sequence>MSLIDTLNGDLKAAMKARDKQALSVIRMLKSALMNEQINVGHDLTADEEVSVLSRELKQRRESLSEFENAGRQDLVDGVKAEIAIVEQYMPKQLSDEEVQQIVADTIQQVGATGKGDFGKVMGAVMPKLKGQADGKLINQTVKSLLN</sequence>
<dbReference type="AlphaFoldDB" id="A0A0G9F8L8"/>
<dbReference type="EMBL" id="LUXM01000040">
    <property type="protein sequence ID" value="KZU92060.1"/>
    <property type="molecule type" value="Genomic_DNA"/>
</dbReference>
<evidence type="ECO:0000313" key="1">
    <source>
        <dbReference type="EMBL" id="KZU02701.1"/>
    </source>
</evidence>
<dbReference type="Proteomes" id="UP000076882">
    <property type="component" value="Unassembled WGS sequence"/>
</dbReference>
<dbReference type="Pfam" id="PF09424">
    <property type="entry name" value="YqeY"/>
    <property type="match status" value="1"/>
</dbReference>
<dbReference type="SUPFAM" id="SSF89095">
    <property type="entry name" value="GatB/YqeY motif"/>
    <property type="match status" value="1"/>
</dbReference>
<dbReference type="EMBL" id="CP066817">
    <property type="protein sequence ID" value="QQM62269.1"/>
    <property type="molecule type" value="Genomic_DNA"/>
</dbReference>
<dbReference type="Proteomes" id="UP000076989">
    <property type="component" value="Unassembled WGS sequence"/>
</dbReference>
<evidence type="ECO:0000313" key="4">
    <source>
        <dbReference type="EMBL" id="ODO61859.1"/>
    </source>
</evidence>
<reference evidence="6 7" key="1">
    <citation type="submission" date="2016-03" db="EMBL/GenBank/DDBJ databases">
        <title>Comparative genomics of 54 Lactobacillus plantarum strains reveals genomic uncoupling from niche constraints.</title>
        <authorList>
            <person name="Martino M.E."/>
        </authorList>
    </citation>
    <scope>NUCLEOTIDE SEQUENCE [LARGE SCALE GENOMIC DNA]</scope>
    <source>
        <strain evidence="2 7">19.1</strain>
        <strain evidence="3 6">NAB2</strain>
        <strain evidence="1 8">Nizo2260</strain>
    </source>
</reference>
<dbReference type="GO" id="GO:0016884">
    <property type="term" value="F:carbon-nitrogen ligase activity, with glutamine as amido-N-donor"/>
    <property type="evidence" value="ECO:0007669"/>
    <property type="project" value="InterPro"/>
</dbReference>
<proteinExistence type="predicted"/>
<name>A0A0G9F8L8_LACPN</name>
<dbReference type="EMBL" id="LUXO01000027">
    <property type="protein sequence ID" value="KZV03087.1"/>
    <property type="molecule type" value="Genomic_DNA"/>
</dbReference>
<dbReference type="SMR" id="A0A0G9F8L8"/>
<evidence type="ECO:0000313" key="8">
    <source>
        <dbReference type="Proteomes" id="UP000076989"/>
    </source>
</evidence>
<dbReference type="EMBL" id="LUWI01000029">
    <property type="protein sequence ID" value="KZU02701.1"/>
    <property type="molecule type" value="Genomic_DNA"/>
</dbReference>
<evidence type="ECO:0000313" key="7">
    <source>
        <dbReference type="Proteomes" id="UP000076882"/>
    </source>
</evidence>
<organism evidence="2 7">
    <name type="scientific">Lactiplantibacillus plantarum</name>
    <name type="common">Lactobacillus plantarum</name>
    <dbReference type="NCBI Taxonomy" id="1590"/>
    <lineage>
        <taxon>Bacteria</taxon>
        <taxon>Bacillati</taxon>
        <taxon>Bacillota</taxon>
        <taxon>Bacilli</taxon>
        <taxon>Lactobacillales</taxon>
        <taxon>Lactobacillaceae</taxon>
        <taxon>Lactiplantibacillus</taxon>
    </lineage>
</organism>
<reference evidence="4 9" key="2">
    <citation type="submission" date="2016-08" db="EMBL/GenBank/DDBJ databases">
        <title>Genome sequencing of Lactobacillus plantarum JSA22, isolated from fermented soybean paste.</title>
        <authorList>
            <person name="Choi H.S."/>
        </authorList>
    </citation>
    <scope>NUCLEOTIDE SEQUENCE [LARGE SCALE GENOMIC DNA]</scope>
    <source>
        <strain evidence="4 9">JSA22</strain>
    </source>
</reference>
<evidence type="ECO:0000313" key="10">
    <source>
        <dbReference type="Proteomes" id="UP000595466"/>
    </source>
</evidence>
<evidence type="ECO:0000313" key="2">
    <source>
        <dbReference type="EMBL" id="KZU92060.1"/>
    </source>
</evidence>
<evidence type="ECO:0000313" key="5">
    <source>
        <dbReference type="EMBL" id="QQM62269.1"/>
    </source>
</evidence>
<evidence type="ECO:0000313" key="3">
    <source>
        <dbReference type="EMBL" id="KZV03087.1"/>
    </source>
</evidence>
<evidence type="ECO:0000313" key="9">
    <source>
        <dbReference type="Proteomes" id="UP000094892"/>
    </source>
</evidence>
<dbReference type="PATRIC" id="fig|1590.143.peg.217"/>
<protein>
    <submittedName>
        <fullName evidence="4">Altered inheritance of mitochondria protein 41, mitochondrial</fullName>
    </submittedName>
    <submittedName>
        <fullName evidence="5">GatB/YqeY domain-containing protein</fullName>
    </submittedName>
    <submittedName>
        <fullName evidence="2">Transamidase GatB domain protein</fullName>
    </submittedName>
</protein>
<dbReference type="PANTHER" id="PTHR28055:SF1">
    <property type="entry name" value="ALTERED INHERITANCE OF MITOCHONDRIA PROTEIN 41, MITOCHONDRIAL"/>
    <property type="match status" value="1"/>
</dbReference>
<accession>A0A0G9F8L8</accession>
<dbReference type="InterPro" id="IPR023168">
    <property type="entry name" value="GatB_Yqey_C_2"/>
</dbReference>